<keyword evidence="2" id="KW-0863">Zinc-finger</keyword>
<dbReference type="Pfam" id="PF12906">
    <property type="entry name" value="RINGv"/>
    <property type="match status" value="1"/>
</dbReference>
<dbReference type="SUPFAM" id="SSF49879">
    <property type="entry name" value="SMAD/FHA domain"/>
    <property type="match status" value="1"/>
</dbReference>
<dbReference type="InterPro" id="IPR008984">
    <property type="entry name" value="SMAD_FHA_dom_sf"/>
</dbReference>
<dbReference type="PANTHER" id="PTHR46210">
    <property type="entry name" value="FHA DOMAIN-CONTAINING PROTEIN"/>
    <property type="match status" value="1"/>
</dbReference>
<dbReference type="InterPro" id="IPR000253">
    <property type="entry name" value="FHA_dom"/>
</dbReference>
<feature type="compositionally biased region" description="Basic and acidic residues" evidence="4">
    <location>
        <begin position="523"/>
        <end position="543"/>
    </location>
</feature>
<feature type="compositionally biased region" description="Low complexity" evidence="4">
    <location>
        <begin position="598"/>
        <end position="614"/>
    </location>
</feature>
<evidence type="ECO:0000259" key="6">
    <source>
        <dbReference type="PROSITE" id="PS51292"/>
    </source>
</evidence>
<feature type="region of interest" description="Disordered" evidence="4">
    <location>
        <begin position="521"/>
        <end position="619"/>
    </location>
</feature>
<feature type="domain" description="FHA" evidence="5">
    <location>
        <begin position="338"/>
        <end position="387"/>
    </location>
</feature>
<feature type="region of interest" description="Disordered" evidence="4">
    <location>
        <begin position="644"/>
        <end position="733"/>
    </location>
</feature>
<proteinExistence type="predicted"/>
<dbReference type="AlphaFoldDB" id="A0AAD1XVT0"/>
<dbReference type="Gene3D" id="3.30.40.10">
    <property type="entry name" value="Zinc/RING finger domain, C3HC4 (zinc finger)"/>
    <property type="match status" value="1"/>
</dbReference>
<reference evidence="7" key="1">
    <citation type="submission" date="2023-07" db="EMBL/GenBank/DDBJ databases">
        <authorList>
            <consortium name="AG Swart"/>
            <person name="Singh M."/>
            <person name="Singh A."/>
            <person name="Seah K."/>
            <person name="Emmerich C."/>
        </authorList>
    </citation>
    <scope>NUCLEOTIDE SEQUENCE</scope>
    <source>
        <strain evidence="7">DP1</strain>
    </source>
</reference>
<dbReference type="SMART" id="SM00744">
    <property type="entry name" value="RINGv"/>
    <property type="match status" value="1"/>
</dbReference>
<dbReference type="PROSITE" id="PS50006">
    <property type="entry name" value="FHA_DOMAIN"/>
    <property type="match status" value="1"/>
</dbReference>
<evidence type="ECO:0000256" key="3">
    <source>
        <dbReference type="ARBA" id="ARBA00022833"/>
    </source>
</evidence>
<feature type="domain" description="RING-CH-type" evidence="6">
    <location>
        <begin position="211"/>
        <end position="287"/>
    </location>
</feature>
<dbReference type="PANTHER" id="PTHR46210:SF1">
    <property type="entry name" value="FHA DOMAIN-CONTAINING PROTEIN"/>
    <property type="match status" value="1"/>
</dbReference>
<feature type="compositionally biased region" description="Basic and acidic residues" evidence="4">
    <location>
        <begin position="672"/>
        <end position="686"/>
    </location>
</feature>
<dbReference type="GO" id="GO:0008270">
    <property type="term" value="F:zinc ion binding"/>
    <property type="evidence" value="ECO:0007669"/>
    <property type="project" value="UniProtKB-KW"/>
</dbReference>
<keyword evidence="1" id="KW-0479">Metal-binding</keyword>
<dbReference type="PROSITE" id="PS51292">
    <property type="entry name" value="ZF_RING_CH"/>
    <property type="match status" value="1"/>
</dbReference>
<comment type="caution">
    <text evidence="7">The sequence shown here is derived from an EMBL/GenBank/DDBJ whole genome shotgun (WGS) entry which is preliminary data.</text>
</comment>
<dbReference type="InterPro" id="IPR013083">
    <property type="entry name" value="Znf_RING/FYVE/PHD"/>
</dbReference>
<sequence>MKFKNKVADLPENALEEDFDIVKGSYAQIQARTWYRDSHGLFDYDSKNVVKSKTIKAFQSCLLNKMADDKIFPNTELNSLEHPIENQDFSVSVVYINGKYFMQNDKGYTWRVLKSPKRYPGLKWKPEKLGKGDILKLGRYIYEVKVISSKSVNNDREESLDNTEIEGRNGEIRLSHQLNMNRGASVNTALDCMEKDEPRCSQREVPENASQQSKGEMLCRICLSEDSDNDNPMISPCKCSGTMKYIHLDCLKEWLSSKRSEKKGTYFSSYLWENVYCELCKDNFTENVTTQFGVVNILGIETPTSNNYIILEALNSEEVLRKNTKMVHIIDFKKLKKLNVGRGHDNHVRITDISISRLHCKLICMKKEIYLDDQGSKFGSLIAEQKPIDLSKLGSDGLIQVGRTLLITSVSKAKICCCKTFKTSKATFGVQYSKYMTIFPSIYQNIYEKEFPLMFRKKFEQDRSEMMSCEDLLQRKKQKIDDINYNTQDRDQQNYDFQTQGAGREGRNNNAMQTQTLILPFTENHHSSDSRNDDSRRNSRDSPDEVNSINDSEVDHRFLSDDEEENKKSRNLNEEAKNSSLNQGPTLMEKQPSIMVQNTSQNEEINENNISRSSASKKKSELDGIHEFIDELNDELKSIDQLARNNQIDNEESKSQNANSRRDHMSSQNSNIRDESLIIQKRERMNKTSNLSKIENSNSSNLAPQNISYSEARRVEEMPEIAQIDESHGSIEY</sequence>
<dbReference type="Pfam" id="PF00498">
    <property type="entry name" value="FHA"/>
    <property type="match status" value="1"/>
</dbReference>
<evidence type="ECO:0000256" key="4">
    <source>
        <dbReference type="SAM" id="MobiDB-lite"/>
    </source>
</evidence>
<dbReference type="Proteomes" id="UP001295684">
    <property type="component" value="Unassembled WGS sequence"/>
</dbReference>
<dbReference type="CDD" id="cd00060">
    <property type="entry name" value="FHA"/>
    <property type="match status" value="1"/>
</dbReference>
<dbReference type="SUPFAM" id="SSF57850">
    <property type="entry name" value="RING/U-box"/>
    <property type="match status" value="1"/>
</dbReference>
<evidence type="ECO:0000313" key="7">
    <source>
        <dbReference type="EMBL" id="CAI2379799.1"/>
    </source>
</evidence>
<dbReference type="CDD" id="cd16495">
    <property type="entry name" value="RING_CH-C4HC3_MARCH"/>
    <property type="match status" value="1"/>
</dbReference>
<feature type="compositionally biased region" description="Basic and acidic residues" evidence="4">
    <location>
        <begin position="553"/>
        <end position="577"/>
    </location>
</feature>
<evidence type="ECO:0000313" key="8">
    <source>
        <dbReference type="Proteomes" id="UP001295684"/>
    </source>
</evidence>
<keyword evidence="3" id="KW-0862">Zinc</keyword>
<keyword evidence="8" id="KW-1185">Reference proteome</keyword>
<name>A0AAD1XVT0_EUPCR</name>
<dbReference type="Gene3D" id="2.60.200.20">
    <property type="match status" value="1"/>
</dbReference>
<feature type="compositionally biased region" description="Polar residues" evidence="4">
    <location>
        <begin position="687"/>
        <end position="709"/>
    </location>
</feature>
<protein>
    <submittedName>
        <fullName evidence="7">Uncharacterized protein</fullName>
    </submittedName>
</protein>
<accession>A0AAD1XVT0</accession>
<evidence type="ECO:0000256" key="1">
    <source>
        <dbReference type="ARBA" id="ARBA00022723"/>
    </source>
</evidence>
<evidence type="ECO:0000259" key="5">
    <source>
        <dbReference type="PROSITE" id="PS50006"/>
    </source>
</evidence>
<gene>
    <name evidence="7" type="ORF">ECRASSUSDP1_LOCUS21216</name>
</gene>
<organism evidence="7 8">
    <name type="scientific">Euplotes crassus</name>
    <dbReference type="NCBI Taxonomy" id="5936"/>
    <lineage>
        <taxon>Eukaryota</taxon>
        <taxon>Sar</taxon>
        <taxon>Alveolata</taxon>
        <taxon>Ciliophora</taxon>
        <taxon>Intramacronucleata</taxon>
        <taxon>Spirotrichea</taxon>
        <taxon>Hypotrichia</taxon>
        <taxon>Euplotida</taxon>
        <taxon>Euplotidae</taxon>
        <taxon>Moneuplotes</taxon>
    </lineage>
</organism>
<dbReference type="InterPro" id="IPR011016">
    <property type="entry name" value="Znf_RING-CH"/>
</dbReference>
<evidence type="ECO:0000256" key="2">
    <source>
        <dbReference type="ARBA" id="ARBA00022771"/>
    </source>
</evidence>
<dbReference type="EMBL" id="CAMPGE010021664">
    <property type="protein sequence ID" value="CAI2379799.1"/>
    <property type="molecule type" value="Genomic_DNA"/>
</dbReference>